<gene>
    <name evidence="2" type="ORF">EHW89_08805</name>
</gene>
<feature type="domain" description="DUF4325" evidence="1">
    <location>
        <begin position="21"/>
        <end position="79"/>
    </location>
</feature>
<reference evidence="3" key="1">
    <citation type="submission" date="2018-12" db="EMBL/GenBank/DDBJ databases">
        <title>Genome sequencing of Streptococcus sp. KCOM 2412 (= ChDC F135).</title>
        <authorList>
            <person name="Kook J.-K."/>
            <person name="Park S.-N."/>
            <person name="Lim Y.K."/>
        </authorList>
    </citation>
    <scope>NUCLEOTIDE SEQUENCE [LARGE SCALE GENOMIC DNA]</scope>
    <source>
        <strain evidence="3">KCOM 2412</strain>
    </source>
</reference>
<evidence type="ECO:0000313" key="2">
    <source>
        <dbReference type="EMBL" id="AZQ42527.1"/>
    </source>
</evidence>
<protein>
    <submittedName>
        <fullName evidence="2">DUF4325 domain-containing protein</fullName>
    </submittedName>
</protein>
<evidence type="ECO:0000313" key="3">
    <source>
        <dbReference type="Proteomes" id="UP000272924"/>
    </source>
</evidence>
<dbReference type="EMBL" id="CP034543">
    <property type="protein sequence ID" value="AZQ42527.1"/>
    <property type="molecule type" value="Genomic_DNA"/>
</dbReference>
<dbReference type="InterPro" id="IPR025474">
    <property type="entry name" value="DUF4325"/>
</dbReference>
<keyword evidence="3" id="KW-1185">Reference proteome</keyword>
<dbReference type="Proteomes" id="UP000272924">
    <property type="component" value="Chromosome"/>
</dbReference>
<dbReference type="RefSeq" id="WP_070670778.1">
    <property type="nucleotide sequence ID" value="NZ_CP034543.1"/>
</dbReference>
<proteinExistence type="predicted"/>
<dbReference type="Pfam" id="PF14213">
    <property type="entry name" value="DUF4325"/>
    <property type="match status" value="1"/>
</dbReference>
<accession>A0A3Q9EZU9</accession>
<organism evidence="2 3">
    <name type="scientific">Streptococcus periodonticum</name>
    <dbReference type="NCBI Taxonomy" id="2490633"/>
    <lineage>
        <taxon>Bacteria</taxon>
        <taxon>Bacillati</taxon>
        <taxon>Bacillota</taxon>
        <taxon>Bacilli</taxon>
        <taxon>Lactobacillales</taxon>
        <taxon>Streptococcaceae</taxon>
        <taxon>Streptococcus</taxon>
    </lineage>
</organism>
<name>A0A3Q9EZU9_9STRE</name>
<sequence>MKTLNIAEIINNKSAILDETGQIVFQKIKEYVEKDEPVILDFTGIEILTTAFLNLAIGQLYDLKPTNELTKLVKIKRSSVSESHFQKIGLVLSNSKEKRQELSDLQDEVMQDGY</sequence>
<dbReference type="AlphaFoldDB" id="A0A3Q9EZU9"/>
<evidence type="ECO:0000259" key="1">
    <source>
        <dbReference type="Pfam" id="PF14213"/>
    </source>
</evidence>
<dbReference type="KEGG" id="spei:EHW89_08805"/>